<name>A0A1V4QDP6_UNCW3</name>
<dbReference type="InterPro" id="IPR036388">
    <property type="entry name" value="WH-like_DNA-bd_sf"/>
</dbReference>
<dbReference type="SMART" id="SM00418">
    <property type="entry name" value="HTH_ARSR"/>
    <property type="match status" value="1"/>
</dbReference>
<comment type="caution">
    <text evidence="2">The sequence shown here is derived from an EMBL/GenBank/DDBJ whole genome shotgun (WGS) entry which is preliminary data.</text>
</comment>
<gene>
    <name evidence="2" type="ORF">BXT86_06285</name>
</gene>
<dbReference type="InterPro" id="IPR001845">
    <property type="entry name" value="HTH_ArsR_DNA-bd_dom"/>
</dbReference>
<dbReference type="InterPro" id="IPR036390">
    <property type="entry name" value="WH_DNA-bd_sf"/>
</dbReference>
<dbReference type="AlphaFoldDB" id="A0A1V4QDP6"/>
<dbReference type="CDD" id="cd00090">
    <property type="entry name" value="HTH_ARSR"/>
    <property type="match status" value="1"/>
</dbReference>
<feature type="domain" description="HTH arsR-type" evidence="1">
    <location>
        <begin position="12"/>
        <end position="92"/>
    </location>
</feature>
<evidence type="ECO:0000259" key="1">
    <source>
        <dbReference type="SMART" id="SM00418"/>
    </source>
</evidence>
<dbReference type="EMBL" id="MUKB01000118">
    <property type="protein sequence ID" value="OPX17489.1"/>
    <property type="molecule type" value="Genomic_DNA"/>
</dbReference>
<protein>
    <recommendedName>
        <fullName evidence="1">HTH arsR-type domain-containing protein</fullName>
    </recommendedName>
</protein>
<reference evidence="3" key="1">
    <citation type="submission" date="2017-01" db="EMBL/GenBank/DDBJ databases">
        <title>Novel pathways for hydrocarbon cycling and metabolic interdependencies in hydrothermal sediment communities.</title>
        <authorList>
            <person name="Dombrowski N."/>
            <person name="Seitz K."/>
            <person name="Teske A."/>
            <person name="Baker B."/>
        </authorList>
    </citation>
    <scope>NUCLEOTIDE SEQUENCE [LARGE SCALE GENOMIC DNA]</scope>
</reference>
<dbReference type="GO" id="GO:0003700">
    <property type="term" value="F:DNA-binding transcription factor activity"/>
    <property type="evidence" value="ECO:0007669"/>
    <property type="project" value="InterPro"/>
</dbReference>
<evidence type="ECO:0000313" key="3">
    <source>
        <dbReference type="Proteomes" id="UP000191663"/>
    </source>
</evidence>
<dbReference type="InterPro" id="IPR011991">
    <property type="entry name" value="ArsR-like_HTH"/>
</dbReference>
<evidence type="ECO:0000313" key="2">
    <source>
        <dbReference type="EMBL" id="OPX17489.1"/>
    </source>
</evidence>
<accession>A0A1V4QDP6</accession>
<dbReference type="Pfam" id="PF01022">
    <property type="entry name" value="HTH_5"/>
    <property type="match status" value="1"/>
</dbReference>
<sequence length="105" mass="12836">MKIVEKRFRGSQMCRVFSYPIAYEIVRMLLKEGPMNLDEIVRRAKRSKSCVCTHLTKLRLANIVRFEKKWRKTIYWIKYPKEVADFMKVCEKLVMRTTRRLRKDF</sequence>
<proteinExistence type="predicted"/>
<dbReference type="Gene3D" id="1.10.10.10">
    <property type="entry name" value="Winged helix-like DNA-binding domain superfamily/Winged helix DNA-binding domain"/>
    <property type="match status" value="1"/>
</dbReference>
<dbReference type="SUPFAM" id="SSF46785">
    <property type="entry name" value="Winged helix' DNA-binding domain"/>
    <property type="match status" value="1"/>
</dbReference>
<dbReference type="Proteomes" id="UP000191663">
    <property type="component" value="Unassembled WGS sequence"/>
</dbReference>
<organism evidence="2 3">
    <name type="scientific">candidate division WOR-3 bacterium 4484_100</name>
    <dbReference type="NCBI Taxonomy" id="1936077"/>
    <lineage>
        <taxon>Bacteria</taxon>
        <taxon>Bacteria division WOR-3</taxon>
    </lineage>
</organism>